<protein>
    <submittedName>
        <fullName evidence="2">Uncharacterized protein</fullName>
    </submittedName>
</protein>
<organism evidence="2 3">
    <name type="scientific">Goodea atripinnis</name>
    <dbReference type="NCBI Taxonomy" id="208336"/>
    <lineage>
        <taxon>Eukaryota</taxon>
        <taxon>Metazoa</taxon>
        <taxon>Chordata</taxon>
        <taxon>Craniata</taxon>
        <taxon>Vertebrata</taxon>
        <taxon>Euteleostomi</taxon>
        <taxon>Actinopterygii</taxon>
        <taxon>Neopterygii</taxon>
        <taxon>Teleostei</taxon>
        <taxon>Neoteleostei</taxon>
        <taxon>Acanthomorphata</taxon>
        <taxon>Ovalentaria</taxon>
        <taxon>Atherinomorphae</taxon>
        <taxon>Cyprinodontiformes</taxon>
        <taxon>Goodeidae</taxon>
        <taxon>Goodea</taxon>
    </lineage>
</organism>
<dbReference type="EMBL" id="JAHRIO010051809">
    <property type="protein sequence ID" value="MEQ2175651.1"/>
    <property type="molecule type" value="Genomic_DNA"/>
</dbReference>
<proteinExistence type="predicted"/>
<evidence type="ECO:0000313" key="2">
    <source>
        <dbReference type="EMBL" id="MEQ2175651.1"/>
    </source>
</evidence>
<sequence length="257" mass="26399">MKPGAQTMALHRGPARCCRGRMTAPGPNGSVLSEATEDNLIDLGPGSPAVVSNIPNAAPTSLPPALTGPAGRPSSPATLASRLAGLDMGADSVSSTLSSLSSCKPPPAQDDFDVFAQTRSGALAEPHTTTAAENPAAEGPPPTLDVQQPAAGGVSCSNDVLLAVWSVTGGKGDEGEEGVTSEGKMTQIRFSPLFNLFSSYIFSLLFHPEFDKFLEERAKAAEMTPGLPSPPSSNPGAAQGTPSKKKQTRPEDTLFAM</sequence>
<feature type="compositionally biased region" description="Basic and acidic residues" evidence="1">
    <location>
        <begin position="248"/>
        <end position="257"/>
    </location>
</feature>
<gene>
    <name evidence="2" type="ORF">GOODEAATRI_020041</name>
</gene>
<dbReference type="PANTHER" id="PTHR13856">
    <property type="entry name" value="VHS DOMAIN CONTAINING PROTEIN FAMILY"/>
    <property type="match status" value="1"/>
</dbReference>
<keyword evidence="3" id="KW-1185">Reference proteome</keyword>
<name>A0ABV0NW51_9TELE</name>
<comment type="caution">
    <text evidence="2">The sequence shown here is derived from an EMBL/GenBank/DDBJ whole genome shotgun (WGS) entry which is preliminary data.</text>
</comment>
<dbReference type="Proteomes" id="UP001476798">
    <property type="component" value="Unassembled WGS sequence"/>
</dbReference>
<evidence type="ECO:0000256" key="1">
    <source>
        <dbReference type="SAM" id="MobiDB-lite"/>
    </source>
</evidence>
<dbReference type="PANTHER" id="PTHR13856:SF31">
    <property type="entry name" value="TOM1-LIKE PROTEIN 2"/>
    <property type="match status" value="1"/>
</dbReference>
<evidence type="ECO:0000313" key="3">
    <source>
        <dbReference type="Proteomes" id="UP001476798"/>
    </source>
</evidence>
<reference evidence="2 3" key="1">
    <citation type="submission" date="2021-06" db="EMBL/GenBank/DDBJ databases">
        <authorList>
            <person name="Palmer J.M."/>
        </authorList>
    </citation>
    <scope>NUCLEOTIDE SEQUENCE [LARGE SCALE GENOMIC DNA]</scope>
    <source>
        <strain evidence="2 3">GA_2019</strain>
        <tissue evidence="2">Muscle</tissue>
    </source>
</reference>
<feature type="region of interest" description="Disordered" evidence="1">
    <location>
        <begin position="221"/>
        <end position="257"/>
    </location>
</feature>
<feature type="region of interest" description="Disordered" evidence="1">
    <location>
        <begin position="54"/>
        <end position="78"/>
    </location>
</feature>
<accession>A0ABV0NW51</accession>